<dbReference type="Pfam" id="PF10027">
    <property type="entry name" value="DUF2269"/>
    <property type="match status" value="1"/>
</dbReference>
<organism evidence="2">
    <name type="scientific">freshwater metagenome</name>
    <dbReference type="NCBI Taxonomy" id="449393"/>
    <lineage>
        <taxon>unclassified sequences</taxon>
        <taxon>metagenomes</taxon>
        <taxon>ecological metagenomes</taxon>
    </lineage>
</organism>
<accession>A0A6J6A029</accession>
<keyword evidence="1" id="KW-0812">Transmembrane</keyword>
<keyword evidence="1" id="KW-0472">Membrane</keyword>
<gene>
    <name evidence="2" type="ORF">UFOPK3547_01597</name>
</gene>
<protein>
    <submittedName>
        <fullName evidence="2">Unannotated protein</fullName>
    </submittedName>
</protein>
<feature type="transmembrane region" description="Helical" evidence="1">
    <location>
        <begin position="141"/>
        <end position="161"/>
    </location>
</feature>
<evidence type="ECO:0000256" key="1">
    <source>
        <dbReference type="SAM" id="Phobius"/>
    </source>
</evidence>
<keyword evidence="1" id="KW-1133">Transmembrane helix</keyword>
<feature type="transmembrane region" description="Helical" evidence="1">
    <location>
        <begin position="12"/>
        <end position="34"/>
    </location>
</feature>
<dbReference type="InterPro" id="IPR018729">
    <property type="entry name" value="DUF2269_transmembrane"/>
</dbReference>
<name>A0A6J6A029_9ZZZZ</name>
<reference evidence="2" key="1">
    <citation type="submission" date="2020-05" db="EMBL/GenBank/DDBJ databases">
        <authorList>
            <person name="Chiriac C."/>
            <person name="Salcher M."/>
            <person name="Ghai R."/>
            <person name="Kavagutti S V."/>
        </authorList>
    </citation>
    <scope>NUCLEOTIDE SEQUENCE</scope>
</reference>
<dbReference type="EMBL" id="CAESAN010000179">
    <property type="protein sequence ID" value="CAB4347148.1"/>
    <property type="molecule type" value="Genomic_DNA"/>
</dbReference>
<feature type="transmembrane region" description="Helical" evidence="1">
    <location>
        <begin position="80"/>
        <end position="100"/>
    </location>
</feature>
<proteinExistence type="predicted"/>
<sequence>MTMIAMSIYNLVLWIHVAAVVIAFGAPFIYPLILARITANNPEALPGVYNAMVHAGRTLISGAYLVLFLAGAYLATDGDLWSASWVSASLLILIVVIGLSHGVSLPTEKKLSAMASEELAARGAGGAITFSAEYEQSYRKLNVVGAITNVLVLIALLLMVIQPS</sequence>
<feature type="transmembrane region" description="Helical" evidence="1">
    <location>
        <begin position="55"/>
        <end position="74"/>
    </location>
</feature>
<evidence type="ECO:0000313" key="2">
    <source>
        <dbReference type="EMBL" id="CAB4347148.1"/>
    </source>
</evidence>
<dbReference type="AlphaFoldDB" id="A0A6J6A029"/>